<dbReference type="GO" id="GO:0008832">
    <property type="term" value="F:dGTPase activity"/>
    <property type="evidence" value="ECO:0007669"/>
    <property type="project" value="TreeGrafter"/>
</dbReference>
<feature type="domain" description="HD/PDEase" evidence="1">
    <location>
        <begin position="60"/>
        <end position="259"/>
    </location>
</feature>
<dbReference type="InterPro" id="IPR006674">
    <property type="entry name" value="HD_domain"/>
</dbReference>
<reference evidence="2 3" key="1">
    <citation type="submission" date="2018-05" db="EMBL/GenBank/DDBJ databases">
        <title>Genomic diversity of pathogens causing Blackleg of Potato in Pakistan.</title>
        <authorList>
            <person name="Sarfraz S."/>
            <person name="Riaz K."/>
            <person name="Oulghazi S."/>
            <person name="Cigna J."/>
            <person name="Sahi S.T."/>
            <person name="Khan S.H."/>
            <person name="Hameed A."/>
            <person name="Faure D."/>
        </authorList>
    </citation>
    <scope>NUCLEOTIDE SEQUENCE [LARGE SCALE GENOMIC DNA]</scope>
    <source>
        <strain evidence="2 3">SS70</strain>
    </source>
</reference>
<dbReference type="SUPFAM" id="SSF109604">
    <property type="entry name" value="HD-domain/PDEase-like"/>
    <property type="match status" value="1"/>
</dbReference>
<proteinExistence type="predicted"/>
<gene>
    <name evidence="2" type="ORF">DF213_19385</name>
</gene>
<evidence type="ECO:0000259" key="1">
    <source>
        <dbReference type="SMART" id="SM00471"/>
    </source>
</evidence>
<name>A0AAX1C1E3_9GAMM</name>
<dbReference type="PANTHER" id="PTHR11373:SF4">
    <property type="entry name" value="DEOXYNUCLEOSIDE TRIPHOSPHATE TRIPHOSPHOHYDROLASE SAMHD1"/>
    <property type="match status" value="1"/>
</dbReference>
<dbReference type="CDD" id="cd00077">
    <property type="entry name" value="HDc"/>
    <property type="match status" value="1"/>
</dbReference>
<dbReference type="InterPro" id="IPR050135">
    <property type="entry name" value="dGTPase-like"/>
</dbReference>
<dbReference type="RefSeq" id="WP_024106152.1">
    <property type="nucleotide sequence ID" value="NZ_CP162003.1"/>
</dbReference>
<dbReference type="GO" id="GO:0006203">
    <property type="term" value="P:dGTP catabolic process"/>
    <property type="evidence" value="ECO:0007669"/>
    <property type="project" value="TreeGrafter"/>
</dbReference>
<dbReference type="Pfam" id="PF01966">
    <property type="entry name" value="HD"/>
    <property type="match status" value="1"/>
</dbReference>
<dbReference type="PANTHER" id="PTHR11373">
    <property type="entry name" value="DEOXYNUCLEOSIDE TRIPHOSPHATE TRIPHOSPHOHYDROLASE"/>
    <property type="match status" value="1"/>
</dbReference>
<comment type="caution">
    <text evidence="2">The sequence shown here is derived from an EMBL/GenBank/DDBJ whole genome shotgun (WGS) entry which is preliminary data.</text>
</comment>
<dbReference type="AlphaFoldDB" id="A0AAX1C1E3"/>
<protein>
    <submittedName>
        <fullName evidence="2">HD domain-containing protein</fullName>
    </submittedName>
</protein>
<evidence type="ECO:0000313" key="3">
    <source>
        <dbReference type="Proteomes" id="UP000245055"/>
    </source>
</evidence>
<accession>A0AAX1C1E3</accession>
<dbReference type="InterPro" id="IPR003607">
    <property type="entry name" value="HD/PDEase_dom"/>
</dbReference>
<evidence type="ECO:0000313" key="2">
    <source>
        <dbReference type="EMBL" id="PWD69904.1"/>
    </source>
</evidence>
<dbReference type="SMART" id="SM00471">
    <property type="entry name" value="HDc"/>
    <property type="match status" value="1"/>
</dbReference>
<organism evidence="2 3">
    <name type="scientific">Dickeya dianthicola</name>
    <dbReference type="NCBI Taxonomy" id="204039"/>
    <lineage>
        <taxon>Bacteria</taxon>
        <taxon>Pseudomonadati</taxon>
        <taxon>Pseudomonadota</taxon>
        <taxon>Gammaproteobacteria</taxon>
        <taxon>Enterobacterales</taxon>
        <taxon>Pectobacteriaceae</taxon>
        <taxon>Dickeya</taxon>
    </lineage>
</organism>
<dbReference type="EMBL" id="QESZ01000033">
    <property type="protein sequence ID" value="PWD69904.1"/>
    <property type="molecule type" value="Genomic_DNA"/>
</dbReference>
<sequence length="518" mass="60058">MTQKNKPENFEDLLLGKFLDPIHGVIRITKLEKKIIDHPLFQRLRDIRQNTFLYKVFPSAMHSRFEHSVGVMHLSYEILKNLDLNALIYNRKNEGVDLYLEIKKMPAILIQELRIAALLHDVGHGPLAHQFDSFAIDIKKFKEKCKTEETQKYDKIISLADNEDGKLSHEQVSCIFIKEIIDELKNKAESESDDNDIYKESIKKINADSIIKIVEKKYEFKSEIKGPNIYPLLGSIISSSPIDADRMDYLLRDSYFSGVKYGIYDYGRLLMSFIPVEVENNIYLAYKESGMDSILEFANARSGLYSQVYFHKTNRALSAMLNKACSGSGAVSVISLDTEGKIIDLIKNFYLENPDKKFLEETLKSKLNEDSTKIIDDIVRRNVWKKIYEKKHTFSNVKLSNNTFKECKEEISEKIKTILGSAIIGNEWALDFQIEDNFKDIEESQAKIIKKEINGKYKINELRDCNEVLQPYHHVKFFIRVFVSKATHASYVVKFEQLVKDIEEIVKDKINDIENEKK</sequence>
<dbReference type="Gene3D" id="1.10.3210.10">
    <property type="entry name" value="Hypothetical protein af1432"/>
    <property type="match status" value="1"/>
</dbReference>
<dbReference type="Proteomes" id="UP000245055">
    <property type="component" value="Unassembled WGS sequence"/>
</dbReference>